<protein>
    <submittedName>
        <fullName evidence="1">Uncharacterized protein</fullName>
    </submittedName>
</protein>
<organism evidence="1 2">
    <name type="scientific">Paenibacillus piri</name>
    <dbReference type="NCBI Taxonomy" id="2547395"/>
    <lineage>
        <taxon>Bacteria</taxon>
        <taxon>Bacillati</taxon>
        <taxon>Bacillota</taxon>
        <taxon>Bacilli</taxon>
        <taxon>Bacillales</taxon>
        <taxon>Paenibacillaceae</taxon>
        <taxon>Paenibacillus</taxon>
    </lineage>
</organism>
<evidence type="ECO:0000313" key="1">
    <source>
        <dbReference type="EMBL" id="TDF93856.1"/>
    </source>
</evidence>
<dbReference type="Proteomes" id="UP000295636">
    <property type="component" value="Unassembled WGS sequence"/>
</dbReference>
<gene>
    <name evidence="1" type="ORF">E1757_26090</name>
</gene>
<dbReference type="RefSeq" id="WP_133233708.1">
    <property type="nucleotide sequence ID" value="NZ_SMRT01000015.1"/>
</dbReference>
<dbReference type="AlphaFoldDB" id="A0A4R5KF23"/>
<comment type="caution">
    <text evidence="1">The sequence shown here is derived from an EMBL/GenBank/DDBJ whole genome shotgun (WGS) entry which is preliminary data.</text>
</comment>
<reference evidence="1 2" key="1">
    <citation type="submission" date="2019-03" db="EMBL/GenBank/DDBJ databases">
        <title>This is whole genome sequence of Paenibacillus sp MS74 strain.</title>
        <authorList>
            <person name="Trinh H.N."/>
        </authorList>
    </citation>
    <scope>NUCLEOTIDE SEQUENCE [LARGE SCALE GENOMIC DNA]</scope>
    <source>
        <strain evidence="1 2">MS74</strain>
    </source>
</reference>
<accession>A0A4R5KF23</accession>
<name>A0A4R5KF23_9BACL</name>
<keyword evidence="2" id="KW-1185">Reference proteome</keyword>
<dbReference type="OrthoDB" id="2624068at2"/>
<sequence length="163" mass="19388">MPRKTQPLLYRDDTYGFTLTFPRWWKPYTVLKKKRMDRDTEYELHFRFKYKGKAYGDIFTVLVFRMTRKEWIEQGYEDSPLVYMGESGGRVFAYMTPEELPAAFVDPKTGDYNYKKYGNAIRLLKRMVNQDVPRIAQTLRFPAVLPKNHPVPLRSKKVWPCGS</sequence>
<dbReference type="EMBL" id="SMRT01000015">
    <property type="protein sequence ID" value="TDF93856.1"/>
    <property type="molecule type" value="Genomic_DNA"/>
</dbReference>
<proteinExistence type="predicted"/>
<evidence type="ECO:0000313" key="2">
    <source>
        <dbReference type="Proteomes" id="UP000295636"/>
    </source>
</evidence>